<dbReference type="AlphaFoldDB" id="A0A554LVP7"/>
<name>A0A554LVP7_9BACT</name>
<evidence type="ECO:0000256" key="1">
    <source>
        <dbReference type="SAM" id="Coils"/>
    </source>
</evidence>
<proteinExistence type="predicted"/>
<accession>A0A554LVP7</accession>
<evidence type="ECO:0000313" key="2">
    <source>
        <dbReference type="EMBL" id="TSC96924.1"/>
    </source>
</evidence>
<keyword evidence="1" id="KW-0175">Coiled coil</keyword>
<evidence type="ECO:0000313" key="3">
    <source>
        <dbReference type="Proteomes" id="UP000318711"/>
    </source>
</evidence>
<reference evidence="2 3" key="1">
    <citation type="submission" date="2017-07" db="EMBL/GenBank/DDBJ databases">
        <title>Mechanisms for carbon and nitrogen cycling indicate functional differentiation within the Candidate Phyla Radiation.</title>
        <authorList>
            <person name="Danczak R.E."/>
            <person name="Johnston M.D."/>
            <person name="Kenah C."/>
            <person name="Slattery M."/>
            <person name="Wrighton K.C."/>
            <person name="Wilkins M.J."/>
        </authorList>
    </citation>
    <scope>NUCLEOTIDE SEQUENCE [LARGE SCALE GENOMIC DNA]</scope>
    <source>
        <strain evidence="2">Licking1014_2</strain>
    </source>
</reference>
<sequence length="81" mass="9475">MKEELKKKLFIAICRNNFNYDKSERESLFQETVELIETQARRIAELEAESTRLKTDLVAELVKNIQDLEKIHEIVKATLPA</sequence>
<dbReference type="Proteomes" id="UP000318711">
    <property type="component" value="Unassembled WGS sequence"/>
</dbReference>
<feature type="coiled-coil region" evidence="1">
    <location>
        <begin position="29"/>
        <end position="56"/>
    </location>
</feature>
<organism evidence="2 3">
    <name type="scientific">Candidatus Berkelbacteria bacterium Licking1014_2</name>
    <dbReference type="NCBI Taxonomy" id="2017146"/>
    <lineage>
        <taxon>Bacteria</taxon>
        <taxon>Candidatus Berkelbacteria</taxon>
    </lineage>
</organism>
<protein>
    <submittedName>
        <fullName evidence="2">Uncharacterized protein</fullName>
    </submittedName>
</protein>
<dbReference type="EMBL" id="VMGL01000026">
    <property type="protein sequence ID" value="TSC96924.1"/>
    <property type="molecule type" value="Genomic_DNA"/>
</dbReference>
<comment type="caution">
    <text evidence="2">The sequence shown here is derived from an EMBL/GenBank/DDBJ whole genome shotgun (WGS) entry which is preliminary data.</text>
</comment>
<gene>
    <name evidence="2" type="ORF">CEN88_255</name>
</gene>